<dbReference type="Pfam" id="PF03572">
    <property type="entry name" value="Peptidase_S41"/>
    <property type="match status" value="1"/>
</dbReference>
<dbReference type="InterPro" id="IPR029045">
    <property type="entry name" value="ClpP/crotonase-like_dom_sf"/>
</dbReference>
<name>A0A1I6GVH5_9GAMM</name>
<gene>
    <name evidence="3" type="ORF">SAMN04488070_1253</name>
</gene>
<feature type="chain" id="PRO_5011505124" evidence="1">
    <location>
        <begin position="22"/>
        <end position="431"/>
    </location>
</feature>
<evidence type="ECO:0000259" key="2">
    <source>
        <dbReference type="Pfam" id="PF03572"/>
    </source>
</evidence>
<dbReference type="RefSeq" id="WP_092856403.1">
    <property type="nucleotide sequence ID" value="NZ_FOYU01000001.1"/>
</dbReference>
<dbReference type="EMBL" id="FOYU01000001">
    <property type="protein sequence ID" value="SFR46057.1"/>
    <property type="molecule type" value="Genomic_DNA"/>
</dbReference>
<evidence type="ECO:0000313" key="4">
    <source>
        <dbReference type="Proteomes" id="UP000199424"/>
    </source>
</evidence>
<reference evidence="4" key="1">
    <citation type="submission" date="2016-10" db="EMBL/GenBank/DDBJ databases">
        <authorList>
            <person name="Varghese N."/>
            <person name="Submissions S."/>
        </authorList>
    </citation>
    <scope>NUCLEOTIDE SEQUENCE [LARGE SCALE GENOMIC DNA]</scope>
    <source>
        <strain evidence="4">CGMCC 1.7285</strain>
    </source>
</reference>
<organism evidence="3 4">
    <name type="scientific">Pseudidiomarina maritima</name>
    <dbReference type="NCBI Taxonomy" id="519453"/>
    <lineage>
        <taxon>Bacteria</taxon>
        <taxon>Pseudomonadati</taxon>
        <taxon>Pseudomonadota</taxon>
        <taxon>Gammaproteobacteria</taxon>
        <taxon>Alteromonadales</taxon>
        <taxon>Idiomarinaceae</taxon>
        <taxon>Pseudidiomarina</taxon>
    </lineage>
</organism>
<sequence>MSAFKWILCGLIGLLAACSSSTPPPSLTLNDGVYWSSHYQSYLVVDDAIVTRYQWTPSQCWAADAGLLPRVFSSSQNPGQHTWIGAGERTLVLQRLSDGLPVMFTREPFLPRHCDTPPDASAVAVVDTVAEILAQFQHGLSQADLLRWRYEASLLDKATSMPSLDRKLALFQVVSEVLEDSGDEHAFALANDIQRYHRVSDFAVGESQREHSRQKLLRDLRNSRLSQSCNEGLWWGLLASGEYYIGVQRLHLYAADAAYSEAGQRCLQRALRDIEDDLRLTAQATGLKPKLLIDLRFNEGGSLLLASQLANSLVSRDEPLTIIRQQAVYEQRTPDLSELHQRGTVLMTEVTASAAEHLAQALRLRGFVLRGQNSRGAFAPTTVKNLPNGWVVGLSMYAPQEVVDGRGTTLPEGVGLTPDEPLPPEVLFPAK</sequence>
<feature type="domain" description="Tail specific protease" evidence="2">
    <location>
        <begin position="288"/>
        <end position="420"/>
    </location>
</feature>
<accession>A0A1I6GVH5</accession>
<dbReference type="Proteomes" id="UP000199424">
    <property type="component" value="Unassembled WGS sequence"/>
</dbReference>
<dbReference type="InterPro" id="IPR005151">
    <property type="entry name" value="Tail-specific_protease"/>
</dbReference>
<feature type="signal peptide" evidence="1">
    <location>
        <begin position="1"/>
        <end position="21"/>
    </location>
</feature>
<dbReference type="AlphaFoldDB" id="A0A1I6GVH5"/>
<protein>
    <submittedName>
        <fullName evidence="3">Peptidase family S41</fullName>
    </submittedName>
</protein>
<keyword evidence="1" id="KW-0732">Signal</keyword>
<dbReference type="GO" id="GO:0006508">
    <property type="term" value="P:proteolysis"/>
    <property type="evidence" value="ECO:0007669"/>
    <property type="project" value="InterPro"/>
</dbReference>
<proteinExistence type="predicted"/>
<evidence type="ECO:0000256" key="1">
    <source>
        <dbReference type="SAM" id="SignalP"/>
    </source>
</evidence>
<dbReference type="PROSITE" id="PS51257">
    <property type="entry name" value="PROKAR_LIPOPROTEIN"/>
    <property type="match status" value="1"/>
</dbReference>
<dbReference type="SUPFAM" id="SSF52096">
    <property type="entry name" value="ClpP/crotonase"/>
    <property type="match status" value="1"/>
</dbReference>
<dbReference type="Gene3D" id="3.90.226.10">
    <property type="entry name" value="2-enoyl-CoA Hydratase, Chain A, domain 1"/>
    <property type="match status" value="1"/>
</dbReference>
<evidence type="ECO:0000313" key="3">
    <source>
        <dbReference type="EMBL" id="SFR46057.1"/>
    </source>
</evidence>
<dbReference type="GO" id="GO:0008236">
    <property type="term" value="F:serine-type peptidase activity"/>
    <property type="evidence" value="ECO:0007669"/>
    <property type="project" value="InterPro"/>
</dbReference>
<keyword evidence="4" id="KW-1185">Reference proteome</keyword>